<dbReference type="PANTHER" id="PTHR33603:SF1">
    <property type="entry name" value="RIBOSOMAL RNA LARGE SUBUNIT METHYLTRANSFERASE H"/>
    <property type="match status" value="1"/>
</dbReference>
<name>A0A1T4M6Y9_9FIRM</name>
<sequence>MKIKVIAVGRLKENYLKEAFRYYRKKIKNHDLEIIELPDEKAPENYSKQKIEQVKKKEGKKILSHIEIHSYVFALDILGKSYTTEKLKKSIEKANNRGFREIVFIIGASNGLCLEVLQRAHERISFSPMTFPHQLMRIILVEQLANIK</sequence>
<accession>A0A1T4M6Y9</accession>
<evidence type="ECO:0000256" key="3">
    <source>
        <dbReference type="ARBA" id="ARBA00022603"/>
    </source>
</evidence>
<comment type="subcellular location">
    <subcellularLocation>
        <location evidence="7">Cytoplasm</location>
    </subcellularLocation>
</comment>
<dbReference type="InterPro" id="IPR029028">
    <property type="entry name" value="Alpha/beta_knot_MTases"/>
</dbReference>
<evidence type="ECO:0000256" key="1">
    <source>
        <dbReference type="ARBA" id="ARBA00022490"/>
    </source>
</evidence>
<comment type="similarity">
    <text evidence="6 7">Belongs to the RNA methyltransferase RlmH family.</text>
</comment>
<keyword evidence="4 7" id="KW-0808">Transferase</keyword>
<reference evidence="8 9" key="1">
    <citation type="submission" date="2017-02" db="EMBL/GenBank/DDBJ databases">
        <authorList>
            <person name="Peterson S.W."/>
        </authorList>
    </citation>
    <scope>NUCLEOTIDE SEQUENCE [LARGE SCALE GENOMIC DNA]</scope>
    <source>
        <strain evidence="8 9">DSM 15102</strain>
    </source>
</reference>
<evidence type="ECO:0000256" key="2">
    <source>
        <dbReference type="ARBA" id="ARBA00022552"/>
    </source>
</evidence>
<dbReference type="Proteomes" id="UP000196365">
    <property type="component" value="Unassembled WGS sequence"/>
</dbReference>
<dbReference type="InterPro" id="IPR003742">
    <property type="entry name" value="RlmH-like"/>
</dbReference>
<dbReference type="OrthoDB" id="9806643at2"/>
<protein>
    <recommendedName>
        <fullName evidence="7">Ribosomal RNA large subunit methyltransferase H</fullName>
        <ecNumber evidence="7">2.1.1.177</ecNumber>
    </recommendedName>
    <alternativeName>
        <fullName evidence="7">23S rRNA (pseudouridine1915-N3)-methyltransferase</fullName>
    </alternativeName>
    <alternativeName>
        <fullName evidence="7">23S rRNA m3Psi1915 methyltransferase</fullName>
    </alternativeName>
    <alternativeName>
        <fullName evidence="7">rRNA (pseudouridine-N3-)-methyltransferase RlmH</fullName>
    </alternativeName>
</protein>
<dbReference type="InterPro" id="IPR029026">
    <property type="entry name" value="tRNA_m1G_MTases_N"/>
</dbReference>
<keyword evidence="9" id="KW-1185">Reference proteome</keyword>
<keyword evidence="3 7" id="KW-0489">Methyltransferase</keyword>
<keyword evidence="2 7" id="KW-0698">rRNA processing</keyword>
<keyword evidence="1 7" id="KW-0963">Cytoplasm</keyword>
<dbReference type="GO" id="GO:0070038">
    <property type="term" value="F:rRNA (pseudouridine-N3-)-methyltransferase activity"/>
    <property type="evidence" value="ECO:0007669"/>
    <property type="project" value="UniProtKB-UniRule"/>
</dbReference>
<evidence type="ECO:0000256" key="7">
    <source>
        <dbReference type="HAMAP-Rule" id="MF_00658"/>
    </source>
</evidence>
<dbReference type="RefSeq" id="WP_087678656.1">
    <property type="nucleotide sequence ID" value="NZ_FUWV01000006.1"/>
</dbReference>
<dbReference type="EC" id="2.1.1.177" evidence="7"/>
<evidence type="ECO:0000256" key="6">
    <source>
        <dbReference type="ARBA" id="ARBA00038303"/>
    </source>
</evidence>
<feature type="binding site" evidence="7">
    <location>
        <position position="107"/>
    </location>
    <ligand>
        <name>S-adenosyl-L-methionine</name>
        <dbReference type="ChEBI" id="CHEBI:59789"/>
    </ligand>
</feature>
<dbReference type="EMBL" id="FUWV01000006">
    <property type="protein sequence ID" value="SJZ62626.1"/>
    <property type="molecule type" value="Genomic_DNA"/>
</dbReference>
<feature type="binding site" evidence="7">
    <location>
        <position position="75"/>
    </location>
    <ligand>
        <name>S-adenosyl-L-methionine</name>
        <dbReference type="ChEBI" id="CHEBI:59789"/>
    </ligand>
</feature>
<comment type="catalytic activity">
    <reaction evidence="7">
        <text>pseudouridine(1915) in 23S rRNA + S-adenosyl-L-methionine = N(3)-methylpseudouridine(1915) in 23S rRNA + S-adenosyl-L-homocysteine + H(+)</text>
        <dbReference type="Rhea" id="RHEA:42752"/>
        <dbReference type="Rhea" id="RHEA-COMP:10221"/>
        <dbReference type="Rhea" id="RHEA-COMP:10222"/>
        <dbReference type="ChEBI" id="CHEBI:15378"/>
        <dbReference type="ChEBI" id="CHEBI:57856"/>
        <dbReference type="ChEBI" id="CHEBI:59789"/>
        <dbReference type="ChEBI" id="CHEBI:65314"/>
        <dbReference type="ChEBI" id="CHEBI:74486"/>
        <dbReference type="EC" id="2.1.1.177"/>
    </reaction>
</comment>
<dbReference type="GO" id="GO:0005737">
    <property type="term" value="C:cytoplasm"/>
    <property type="evidence" value="ECO:0007669"/>
    <property type="project" value="UniProtKB-SubCell"/>
</dbReference>
<keyword evidence="5 7" id="KW-0949">S-adenosyl-L-methionine</keyword>
<comment type="function">
    <text evidence="7">Specifically methylates the pseudouridine at position 1915 (m3Psi1915) in 23S rRNA.</text>
</comment>
<dbReference type="PANTHER" id="PTHR33603">
    <property type="entry name" value="METHYLTRANSFERASE"/>
    <property type="match status" value="1"/>
</dbReference>
<dbReference type="Gene3D" id="3.40.1280.10">
    <property type="match status" value="1"/>
</dbReference>
<evidence type="ECO:0000256" key="4">
    <source>
        <dbReference type="ARBA" id="ARBA00022679"/>
    </source>
</evidence>
<dbReference type="PIRSF" id="PIRSF004505">
    <property type="entry name" value="MT_bac"/>
    <property type="match status" value="1"/>
</dbReference>
<evidence type="ECO:0000256" key="5">
    <source>
        <dbReference type="ARBA" id="ARBA00022691"/>
    </source>
</evidence>
<gene>
    <name evidence="7" type="primary">rlmH</name>
    <name evidence="8" type="ORF">SAMN02745973_01215</name>
</gene>
<proteinExistence type="inferred from homology"/>
<dbReference type="CDD" id="cd18081">
    <property type="entry name" value="RlmH-like"/>
    <property type="match status" value="1"/>
</dbReference>
<dbReference type="SUPFAM" id="SSF75217">
    <property type="entry name" value="alpha/beta knot"/>
    <property type="match status" value="1"/>
</dbReference>
<dbReference type="Pfam" id="PF02590">
    <property type="entry name" value="SPOUT_MTase"/>
    <property type="match status" value="1"/>
</dbReference>
<evidence type="ECO:0000313" key="9">
    <source>
        <dbReference type="Proteomes" id="UP000196365"/>
    </source>
</evidence>
<evidence type="ECO:0000313" key="8">
    <source>
        <dbReference type="EMBL" id="SJZ62626.1"/>
    </source>
</evidence>
<organism evidence="8 9">
    <name type="scientific">Garciella nitratireducens DSM 15102</name>
    <dbReference type="NCBI Taxonomy" id="1121911"/>
    <lineage>
        <taxon>Bacteria</taxon>
        <taxon>Bacillati</taxon>
        <taxon>Bacillota</taxon>
        <taxon>Clostridia</taxon>
        <taxon>Eubacteriales</taxon>
        <taxon>Eubacteriaceae</taxon>
        <taxon>Garciella</taxon>
    </lineage>
</organism>
<dbReference type="HAMAP" id="MF_00658">
    <property type="entry name" value="23SrRNA_methyltr_H"/>
    <property type="match status" value="1"/>
</dbReference>
<feature type="binding site" evidence="7">
    <location>
        <begin position="126"/>
        <end position="131"/>
    </location>
    <ligand>
        <name>S-adenosyl-L-methionine</name>
        <dbReference type="ChEBI" id="CHEBI:59789"/>
    </ligand>
</feature>
<dbReference type="AlphaFoldDB" id="A0A1T4M6Y9"/>
<dbReference type="NCBIfam" id="NF000985">
    <property type="entry name" value="PRK00103.1-3"/>
    <property type="match status" value="1"/>
</dbReference>
<comment type="subunit">
    <text evidence="7">Homodimer.</text>
</comment>